<accession>A0A9Q0NFK2</accession>
<reference evidence="10" key="1">
    <citation type="submission" date="2022-07" db="EMBL/GenBank/DDBJ databases">
        <authorList>
            <person name="Trinca V."/>
            <person name="Uliana J.V.C."/>
            <person name="Torres T.T."/>
            <person name="Ward R.J."/>
            <person name="Monesi N."/>
        </authorList>
    </citation>
    <scope>NUCLEOTIDE SEQUENCE</scope>
    <source>
        <strain evidence="10">HSMRA1968</strain>
        <tissue evidence="10">Whole embryos</tissue>
    </source>
</reference>
<feature type="domain" description="C2H2-type" evidence="9">
    <location>
        <begin position="407"/>
        <end position="435"/>
    </location>
</feature>
<dbReference type="PROSITE" id="PS50157">
    <property type="entry name" value="ZINC_FINGER_C2H2_2"/>
    <property type="match status" value="7"/>
</dbReference>
<evidence type="ECO:0000313" key="11">
    <source>
        <dbReference type="Proteomes" id="UP001151699"/>
    </source>
</evidence>
<evidence type="ECO:0000256" key="7">
    <source>
        <dbReference type="PROSITE-ProRule" id="PRU00042"/>
    </source>
</evidence>
<keyword evidence="11" id="KW-1185">Reference proteome</keyword>
<gene>
    <name evidence="10" type="primary">grau_20</name>
    <name evidence="10" type="ORF">Bhyg_03972</name>
</gene>
<dbReference type="GO" id="GO:0005634">
    <property type="term" value="C:nucleus"/>
    <property type="evidence" value="ECO:0007669"/>
    <property type="project" value="UniProtKB-SubCell"/>
</dbReference>
<evidence type="ECO:0000256" key="1">
    <source>
        <dbReference type="ARBA" id="ARBA00004123"/>
    </source>
</evidence>
<feature type="domain" description="C2H2-type" evidence="9">
    <location>
        <begin position="467"/>
        <end position="494"/>
    </location>
</feature>
<keyword evidence="6" id="KW-0539">Nucleus</keyword>
<organism evidence="10 11">
    <name type="scientific">Pseudolycoriella hygida</name>
    <dbReference type="NCBI Taxonomy" id="35572"/>
    <lineage>
        <taxon>Eukaryota</taxon>
        <taxon>Metazoa</taxon>
        <taxon>Ecdysozoa</taxon>
        <taxon>Arthropoda</taxon>
        <taxon>Hexapoda</taxon>
        <taxon>Insecta</taxon>
        <taxon>Pterygota</taxon>
        <taxon>Neoptera</taxon>
        <taxon>Endopterygota</taxon>
        <taxon>Diptera</taxon>
        <taxon>Nematocera</taxon>
        <taxon>Sciaroidea</taxon>
        <taxon>Sciaridae</taxon>
        <taxon>Pseudolycoriella</taxon>
    </lineage>
</organism>
<evidence type="ECO:0000256" key="6">
    <source>
        <dbReference type="ARBA" id="ARBA00023242"/>
    </source>
</evidence>
<dbReference type="PANTHER" id="PTHR24394:SF29">
    <property type="entry name" value="MYONEURIN"/>
    <property type="match status" value="1"/>
</dbReference>
<dbReference type="PROSITE" id="PS00028">
    <property type="entry name" value="ZINC_FINGER_C2H2_1"/>
    <property type="match status" value="6"/>
</dbReference>
<feature type="region of interest" description="Disordered" evidence="8">
    <location>
        <begin position="138"/>
        <end position="177"/>
    </location>
</feature>
<dbReference type="SUPFAM" id="SSF57667">
    <property type="entry name" value="beta-beta-alpha zinc fingers"/>
    <property type="match status" value="4"/>
</dbReference>
<keyword evidence="2" id="KW-0479">Metal-binding</keyword>
<dbReference type="Gene3D" id="3.30.160.60">
    <property type="entry name" value="Classic Zinc Finger"/>
    <property type="match status" value="4"/>
</dbReference>
<sequence>MDFLPSSINICRLCLQRADEPVNIWEKFQESTIASILEEHFYWFQFHGNDGSGECLCGTCWINTKAFHEFYIKVEIHHKVGWQPAEKNYDETISSNDPASETLFSIIKCEETELAIHSNVKNEYSCNEENAFDVVGESSKAASDEDETTEQISNNDKAEGSLGSLGSPPKMRKKVTKKEQDARIGEFFLMKCDMCSYVELESFTNLQKHYRKVHETIGYLTCCQKKWQRRSEILRHMDSHNENSRNERDEQDAQIREFFSMKCDLCNDDVTFKTMKEVKQHYTISHKVKGYQRCCEKKFWVRRQLLDHIRQHTDPEYLRCKECGKVCKSKYSLQIHIAHHAPLDSRPHKCTLCTSSFQTAPILRLHVKSRHAPTTGELLPCNHCGKSYRSKSILATHIRLTHESLPIVCEVCARQFKSKHTLQLHLDAEHSATPQPKVQCDICGNWLKNKAQLAVHKKRHQNGNNAVQCPICNETLENKTALKRHKKKHTERKNICNLCSMAFWTNKQLKEHIAVHTGEDLYNCTYCDRKTKSSANMYSHVKKAHYDEWARDNPERAKLKRKFKTEESNDVDADV</sequence>
<feature type="domain" description="C2H2-type" evidence="9">
    <location>
        <begin position="522"/>
        <end position="550"/>
    </location>
</feature>
<dbReference type="GO" id="GO:0008270">
    <property type="term" value="F:zinc ion binding"/>
    <property type="evidence" value="ECO:0007669"/>
    <property type="project" value="UniProtKB-KW"/>
</dbReference>
<dbReference type="SMART" id="SM00868">
    <property type="entry name" value="zf-AD"/>
    <property type="match status" value="1"/>
</dbReference>
<dbReference type="AlphaFoldDB" id="A0A9Q0NFK2"/>
<evidence type="ECO:0000259" key="9">
    <source>
        <dbReference type="PROSITE" id="PS50157"/>
    </source>
</evidence>
<protein>
    <submittedName>
        <fullName evidence="10">Transcription factor grauzone</fullName>
    </submittedName>
</protein>
<dbReference type="InterPro" id="IPR036236">
    <property type="entry name" value="Znf_C2H2_sf"/>
</dbReference>
<keyword evidence="5" id="KW-0862">Zinc</keyword>
<dbReference type="Pfam" id="PF13894">
    <property type="entry name" value="zf-C2H2_4"/>
    <property type="match status" value="1"/>
</dbReference>
<evidence type="ECO:0000256" key="3">
    <source>
        <dbReference type="ARBA" id="ARBA00022737"/>
    </source>
</evidence>
<comment type="subcellular location">
    <subcellularLocation>
        <location evidence="1">Nucleus</location>
    </subcellularLocation>
</comment>
<evidence type="ECO:0000256" key="4">
    <source>
        <dbReference type="ARBA" id="ARBA00022771"/>
    </source>
</evidence>
<name>A0A9Q0NFK2_9DIPT</name>
<dbReference type="Gene3D" id="3.40.1800.20">
    <property type="match status" value="1"/>
</dbReference>
<evidence type="ECO:0000313" key="10">
    <source>
        <dbReference type="EMBL" id="KAJ6648741.1"/>
    </source>
</evidence>
<dbReference type="InterPro" id="IPR012934">
    <property type="entry name" value="Znf_AD"/>
</dbReference>
<evidence type="ECO:0000256" key="2">
    <source>
        <dbReference type="ARBA" id="ARBA00022723"/>
    </source>
</evidence>
<dbReference type="SMART" id="SM00355">
    <property type="entry name" value="ZnF_C2H2"/>
    <property type="match status" value="11"/>
</dbReference>
<dbReference type="OrthoDB" id="10039931at2759"/>
<dbReference type="PANTHER" id="PTHR24394">
    <property type="entry name" value="ZINC FINGER PROTEIN"/>
    <property type="match status" value="1"/>
</dbReference>
<dbReference type="InterPro" id="IPR013087">
    <property type="entry name" value="Znf_C2H2_type"/>
</dbReference>
<keyword evidence="3" id="KW-0677">Repeat</keyword>
<feature type="domain" description="C2H2-type" evidence="9">
    <location>
        <begin position="379"/>
        <end position="402"/>
    </location>
</feature>
<feature type="domain" description="C2H2-type" evidence="9">
    <location>
        <begin position="438"/>
        <end position="465"/>
    </location>
</feature>
<feature type="domain" description="C2H2-type" evidence="9">
    <location>
        <begin position="494"/>
        <end position="521"/>
    </location>
</feature>
<evidence type="ECO:0000256" key="5">
    <source>
        <dbReference type="ARBA" id="ARBA00022833"/>
    </source>
</evidence>
<dbReference type="Proteomes" id="UP001151699">
    <property type="component" value="Chromosome A"/>
</dbReference>
<keyword evidence="4 7" id="KW-0863">Zinc-finger</keyword>
<proteinExistence type="predicted"/>
<comment type="caution">
    <text evidence="10">The sequence shown here is derived from an EMBL/GenBank/DDBJ whole genome shotgun (WGS) entry which is preliminary data.</text>
</comment>
<feature type="domain" description="C2H2-type" evidence="9">
    <location>
        <begin position="318"/>
        <end position="345"/>
    </location>
</feature>
<evidence type="ECO:0000256" key="8">
    <source>
        <dbReference type="SAM" id="MobiDB-lite"/>
    </source>
</evidence>
<dbReference type="Pfam" id="PF07776">
    <property type="entry name" value="zf-AD"/>
    <property type="match status" value="1"/>
</dbReference>
<dbReference type="EMBL" id="WJQU01000001">
    <property type="protein sequence ID" value="KAJ6648741.1"/>
    <property type="molecule type" value="Genomic_DNA"/>
</dbReference>
<dbReference type="SUPFAM" id="SSF57716">
    <property type="entry name" value="Glucocorticoid receptor-like (DNA-binding domain)"/>
    <property type="match status" value="1"/>
</dbReference>
<dbReference type="Pfam" id="PF00096">
    <property type="entry name" value="zf-C2H2"/>
    <property type="match status" value="2"/>
</dbReference>
<dbReference type="GO" id="GO:0000981">
    <property type="term" value="F:DNA-binding transcription factor activity, RNA polymerase II-specific"/>
    <property type="evidence" value="ECO:0007669"/>
    <property type="project" value="TreeGrafter"/>
</dbReference>